<evidence type="ECO:0000313" key="2">
    <source>
        <dbReference type="EMBL" id="SVC18405.1"/>
    </source>
</evidence>
<dbReference type="EMBL" id="UINC01077868">
    <property type="protein sequence ID" value="SVC18405.1"/>
    <property type="molecule type" value="Genomic_DNA"/>
</dbReference>
<dbReference type="AlphaFoldDB" id="A0A382K3L3"/>
<accession>A0A382K3L3</accession>
<sequence>MLGYLKFAVVFLPWEIIVIPILAYLF</sequence>
<organism evidence="2">
    <name type="scientific">marine metagenome</name>
    <dbReference type="NCBI Taxonomy" id="408172"/>
    <lineage>
        <taxon>unclassified sequences</taxon>
        <taxon>metagenomes</taxon>
        <taxon>ecological metagenomes</taxon>
    </lineage>
</organism>
<gene>
    <name evidence="2" type="ORF">METZ01_LOCUS271259</name>
</gene>
<name>A0A382K3L3_9ZZZZ</name>
<keyword evidence="1" id="KW-0472">Membrane</keyword>
<proteinExistence type="predicted"/>
<evidence type="ECO:0000256" key="1">
    <source>
        <dbReference type="SAM" id="Phobius"/>
    </source>
</evidence>
<keyword evidence="1" id="KW-0812">Transmembrane</keyword>
<feature type="transmembrane region" description="Helical" evidence="1">
    <location>
        <begin position="7"/>
        <end position="25"/>
    </location>
</feature>
<keyword evidence="1" id="KW-1133">Transmembrane helix</keyword>
<protein>
    <submittedName>
        <fullName evidence="2">Uncharacterized protein</fullName>
    </submittedName>
</protein>
<reference evidence="2" key="1">
    <citation type="submission" date="2018-05" db="EMBL/GenBank/DDBJ databases">
        <authorList>
            <person name="Lanie J.A."/>
            <person name="Ng W.-L."/>
            <person name="Kazmierczak K.M."/>
            <person name="Andrzejewski T.M."/>
            <person name="Davidsen T.M."/>
            <person name="Wayne K.J."/>
            <person name="Tettelin H."/>
            <person name="Glass J.I."/>
            <person name="Rusch D."/>
            <person name="Podicherti R."/>
            <person name="Tsui H.-C.T."/>
            <person name="Winkler M.E."/>
        </authorList>
    </citation>
    <scope>NUCLEOTIDE SEQUENCE</scope>
</reference>